<dbReference type="Pfam" id="PF13582">
    <property type="entry name" value="Reprolysin_3"/>
    <property type="match status" value="1"/>
</dbReference>
<sequence length="762" mass="86195">MNVDDLQAVFHVQRHSDVPNYEVIHLHTIHKREISAFNTTDNTDDRSKRSIAAEKVLKLKAFGKKHELALQPLDQQLFKGNLKMWSAESDGNGSISYTELPDTYVGDPYQDEKNQAALLLHEDSVDGSLLMEGTIGHDLVIKPLPLHIRKYLLKKKVENFQNGDLEGSSSDGDEMFLDREATLGHDQISDNEFPLDSENEESISHPHHVVFRRQSSDNSDLRFSDFAYMEAGDFNSNKIHIDRKRRKRSIVKREAPYTIYPEILVIVDYDGYRLHGGDNVQVKRYFVSFWNGVDLRYKLLKGPKVRISIAGLIISRGRDATPYLERNRVGRDAVDSAAALTDMGKYLFRERRLPVYDIAVAVTKLDMCRRHYQNDACNRGTAGFAYVGGACVVNKRLEKVNSVAIIEDTGGFSGIIVAAHEVGHLLGAVHDGSPPPTYLGGPGAEKCRWEDGFIMSDLRHSEKGFKWSPCSVSSFHHFLNGDTATCLYNSPHEDESLPRVLPGKLLSLDAQCRRDRGTSACFKDERVCSQLFCFDSGSGYCVAYRPAAEGSPCGDGQTCSNGICIAEHENIIPDYSQNTPSYLRRQDDIFGRAFYGNVTKKSEWDEFWRTATNPTTPSIFNNDYNQNTPQFDPYNPYKHVFDYYKSSTIQTTKNPSEDLNNHWFYKFASKSDTFVSKKPAKNAFEDFNHLNYGKTTPQNDLYSYLKNDQAGNDNCVDTSEEIPGAVSCYDYLTKYGLQYCADEYIKKNCCAAIKYLCNNQPL</sequence>
<evidence type="ECO:0000256" key="1">
    <source>
        <dbReference type="ARBA" id="ARBA00022670"/>
    </source>
</evidence>
<accession>A0AAN9TQW9</accession>
<dbReference type="InterPro" id="IPR024079">
    <property type="entry name" value="MetalloPept_cat_dom_sf"/>
</dbReference>
<keyword evidence="4 8" id="KW-0862">Zinc</keyword>
<dbReference type="PROSITE" id="PS50215">
    <property type="entry name" value="ADAM_MEPRO"/>
    <property type="match status" value="1"/>
</dbReference>
<evidence type="ECO:0000313" key="10">
    <source>
        <dbReference type="EMBL" id="KAK7601231.1"/>
    </source>
</evidence>
<dbReference type="EMBL" id="JBBCAQ010000010">
    <property type="protein sequence ID" value="KAK7601231.1"/>
    <property type="molecule type" value="Genomic_DNA"/>
</dbReference>
<proteinExistence type="predicted"/>
<feature type="binding site" evidence="8">
    <location>
        <position position="420"/>
    </location>
    <ligand>
        <name>Zn(2+)</name>
        <dbReference type="ChEBI" id="CHEBI:29105"/>
        <note>catalytic</note>
    </ligand>
</feature>
<keyword evidence="2 8" id="KW-0479">Metal-binding</keyword>
<dbReference type="GO" id="GO:0004222">
    <property type="term" value="F:metalloendopeptidase activity"/>
    <property type="evidence" value="ECO:0007669"/>
    <property type="project" value="InterPro"/>
</dbReference>
<evidence type="ECO:0000256" key="3">
    <source>
        <dbReference type="ARBA" id="ARBA00022801"/>
    </source>
</evidence>
<dbReference type="InterPro" id="IPR001590">
    <property type="entry name" value="Peptidase_M12B"/>
</dbReference>
<evidence type="ECO:0000256" key="7">
    <source>
        <dbReference type="ARBA" id="ARBA00023180"/>
    </source>
</evidence>
<dbReference type="PANTHER" id="PTHR11905">
    <property type="entry name" value="ADAM A DISINTEGRIN AND METALLOPROTEASE DOMAIN"/>
    <property type="match status" value="1"/>
</dbReference>
<evidence type="ECO:0000313" key="11">
    <source>
        <dbReference type="Proteomes" id="UP001367676"/>
    </source>
</evidence>
<reference evidence="10 11" key="1">
    <citation type="submission" date="2024-03" db="EMBL/GenBank/DDBJ databases">
        <title>Adaptation during the transition from Ophiocordyceps entomopathogen to insect associate is accompanied by gene loss and intensified selection.</title>
        <authorList>
            <person name="Ward C.M."/>
            <person name="Onetto C.A."/>
            <person name="Borneman A.R."/>
        </authorList>
    </citation>
    <scope>NUCLEOTIDE SEQUENCE [LARGE SCALE GENOMIC DNA]</scope>
    <source>
        <strain evidence="10">AWRI1</strain>
        <tissue evidence="10">Single Adult Female</tissue>
    </source>
</reference>
<organism evidence="10 11">
    <name type="scientific">Parthenolecanium corni</name>
    <dbReference type="NCBI Taxonomy" id="536013"/>
    <lineage>
        <taxon>Eukaryota</taxon>
        <taxon>Metazoa</taxon>
        <taxon>Ecdysozoa</taxon>
        <taxon>Arthropoda</taxon>
        <taxon>Hexapoda</taxon>
        <taxon>Insecta</taxon>
        <taxon>Pterygota</taxon>
        <taxon>Neoptera</taxon>
        <taxon>Paraneoptera</taxon>
        <taxon>Hemiptera</taxon>
        <taxon>Sternorrhyncha</taxon>
        <taxon>Coccoidea</taxon>
        <taxon>Coccidae</taxon>
        <taxon>Parthenolecanium</taxon>
    </lineage>
</organism>
<evidence type="ECO:0000256" key="6">
    <source>
        <dbReference type="ARBA" id="ARBA00023157"/>
    </source>
</evidence>
<feature type="binding site" evidence="8">
    <location>
        <position position="424"/>
    </location>
    <ligand>
        <name>Zn(2+)</name>
        <dbReference type="ChEBI" id="CHEBI:29105"/>
        <note>catalytic</note>
    </ligand>
</feature>
<dbReference type="GO" id="GO:0046872">
    <property type="term" value="F:metal ion binding"/>
    <property type="evidence" value="ECO:0007669"/>
    <property type="project" value="UniProtKB-KW"/>
</dbReference>
<feature type="domain" description="Peptidase M12B" evidence="9">
    <location>
        <begin position="259"/>
        <end position="491"/>
    </location>
</feature>
<dbReference type="SUPFAM" id="SSF55486">
    <property type="entry name" value="Metalloproteases ('zincins'), catalytic domain"/>
    <property type="match status" value="1"/>
</dbReference>
<dbReference type="Gene3D" id="3.40.1620.60">
    <property type="match status" value="1"/>
</dbReference>
<dbReference type="AlphaFoldDB" id="A0AAN9TQW9"/>
<protein>
    <recommendedName>
        <fullName evidence="9">Peptidase M12B domain-containing protein</fullName>
    </recommendedName>
</protein>
<keyword evidence="11" id="KW-1185">Reference proteome</keyword>
<dbReference type="Pfam" id="PF17771">
    <property type="entry name" value="ADAMTS_CR_2"/>
    <property type="match status" value="1"/>
</dbReference>
<evidence type="ECO:0000256" key="8">
    <source>
        <dbReference type="PROSITE-ProRule" id="PRU00276"/>
    </source>
</evidence>
<dbReference type="PANTHER" id="PTHR11905:SF249">
    <property type="entry name" value="SOL NARAE, ISOFORM C"/>
    <property type="match status" value="1"/>
</dbReference>
<dbReference type="CDD" id="cd04272">
    <property type="entry name" value="ZnMc_salivary_gland_MPs"/>
    <property type="match status" value="1"/>
</dbReference>
<keyword evidence="5" id="KW-0482">Metalloprotease</keyword>
<feature type="active site" evidence="8">
    <location>
        <position position="421"/>
    </location>
</feature>
<keyword evidence="7" id="KW-0325">Glycoprotein</keyword>
<dbReference type="Gene3D" id="3.40.390.10">
    <property type="entry name" value="Collagenase (Catalytic Domain)"/>
    <property type="match status" value="1"/>
</dbReference>
<dbReference type="InterPro" id="IPR041645">
    <property type="entry name" value="ADAMTS_CR_2"/>
</dbReference>
<keyword evidence="6" id="KW-1015">Disulfide bond</keyword>
<keyword evidence="3" id="KW-0378">Hydrolase</keyword>
<feature type="binding site" evidence="8">
    <location>
        <position position="430"/>
    </location>
    <ligand>
        <name>Zn(2+)</name>
        <dbReference type="ChEBI" id="CHEBI:29105"/>
        <note>catalytic</note>
    </ligand>
</feature>
<dbReference type="Proteomes" id="UP001367676">
    <property type="component" value="Unassembled WGS sequence"/>
</dbReference>
<name>A0AAN9TQW9_9HEMI</name>
<evidence type="ECO:0000259" key="9">
    <source>
        <dbReference type="PROSITE" id="PS50215"/>
    </source>
</evidence>
<comment type="caution">
    <text evidence="8">Lacks conserved residue(s) required for the propagation of feature annotation.</text>
</comment>
<comment type="caution">
    <text evidence="10">The sequence shown here is derived from an EMBL/GenBank/DDBJ whole genome shotgun (WGS) entry which is preliminary data.</text>
</comment>
<gene>
    <name evidence="10" type="ORF">V9T40_008672</name>
</gene>
<keyword evidence="1" id="KW-0645">Protease</keyword>
<evidence type="ECO:0000256" key="5">
    <source>
        <dbReference type="ARBA" id="ARBA00023049"/>
    </source>
</evidence>
<evidence type="ECO:0000256" key="2">
    <source>
        <dbReference type="ARBA" id="ARBA00022723"/>
    </source>
</evidence>
<dbReference type="GO" id="GO:0006509">
    <property type="term" value="P:membrane protein ectodomain proteolysis"/>
    <property type="evidence" value="ECO:0007669"/>
    <property type="project" value="TreeGrafter"/>
</dbReference>
<evidence type="ECO:0000256" key="4">
    <source>
        <dbReference type="ARBA" id="ARBA00022833"/>
    </source>
</evidence>
<dbReference type="InterPro" id="IPR034030">
    <property type="entry name" value="ZnMc_salivary_gland_MPs"/>
</dbReference>